<evidence type="ECO:0000256" key="4">
    <source>
        <dbReference type="ARBA" id="ARBA00022692"/>
    </source>
</evidence>
<dbReference type="KEGG" id="zro:ZYRO0B05918g"/>
<evidence type="ECO:0000256" key="2">
    <source>
        <dbReference type="ARBA" id="ARBA00007779"/>
    </source>
</evidence>
<evidence type="ECO:0000256" key="3">
    <source>
        <dbReference type="ARBA" id="ARBA00022448"/>
    </source>
</evidence>
<dbReference type="EMBL" id="CU928174">
    <property type="protein sequence ID" value="CAR26276.1"/>
    <property type="molecule type" value="Genomic_DNA"/>
</dbReference>
<dbReference type="PANTHER" id="PTHR13018">
    <property type="entry name" value="PROBABLE MEMBRANE PROTEIN DUF221-RELATED"/>
    <property type="match status" value="1"/>
</dbReference>
<evidence type="ECO:0000259" key="11">
    <source>
        <dbReference type="Pfam" id="PF13967"/>
    </source>
</evidence>
<evidence type="ECO:0000256" key="6">
    <source>
        <dbReference type="ARBA" id="ARBA00023136"/>
    </source>
</evidence>
<sequence length="948" mass="106828">MADSSSSTSAFVSSLIFNGCIAAIFTLAFLTLRPKDRRVYEPRTLDDVKTLKDEERTESVPSGYFRWVSYLLSRPHSFLIQHASLDGYFYLRYIALGAGFSLLGIILLYPIILPVNATNGRNFKGFELLAFSNVTNKNRFFAHVFLSWIFYGAIVFTVYRELYYYIMVRHALQTSPMYDSLVSSRTLVITELHSEIMNEEAILSTFPRADRIAFAHDETELQKLVGERTKSAQKLEAALNKCINKCVKLKLKADKKVGVPEVDGDKLEDYIPEKKRPKRRLGKWKIPFLGEKVDVIEYDANKIGELNEDIHDLQAHWDDTKILPVCFVQFPSQLEAQRAYQTIKNRLKGMYSRAIIGFASEDISWGNMELTKPMRKSKRTGANAFLTAMIIFWAIPVALVGCISNISFLTSKIHWLQFIDKCPKPLLGLITGILPAVALGILMSLVPPIIMLAGRKSGCMTVQETDLYCQSWYFAFQVVQVFLVTTCTSSASATVDAIIEDPSSAMTLLANNLPKASNFYISYFLLQGLSVSSGTLLQLVTLILSKFIGKILDSTPRKKWNRYCTLAKPSMGVAYPIMELLVAIALCYSVIAPLILVFSFVGLSLMYLAYIYTLNYVQGFTFDSKGRNYPHALFQVFCGLYLSQVCLIGLFIMAKTWGPLVLEIVALVATAGAHIWLKRRFIPLIDSVPLSAIRYVYGENQASYPSDQGLHEVKNAIDEVEEGDIKRDQVDNDDENDAGSLEYRLHDNAVGTSGKELDRKETLAGNNDLEKGDREMEDFESAEMDKPNEDRLFVVEREGAPTVGSESLSSKKTDVFADNKQIGSTKRIPFSGGPIREWGPEKPKSWRERVMLYFQPSKYYSFEEVRSRLPTVLETTVEYVDSELDCAYTDPSVVDKDPIIWVCEDPMGVSKQQIELAQEVGADVRDENTAYDEKGRSQYTGDPPDFEI</sequence>
<dbReference type="Proteomes" id="UP000008536">
    <property type="component" value="Chromosome B"/>
</dbReference>
<evidence type="ECO:0000256" key="1">
    <source>
        <dbReference type="ARBA" id="ARBA00004141"/>
    </source>
</evidence>
<evidence type="ECO:0000259" key="12">
    <source>
        <dbReference type="Pfam" id="PF14703"/>
    </source>
</evidence>
<evidence type="ECO:0000256" key="8">
    <source>
        <dbReference type="SAM" id="Phobius"/>
    </source>
</evidence>
<evidence type="ECO:0000313" key="13">
    <source>
        <dbReference type="EMBL" id="CAR26276.1"/>
    </source>
</evidence>
<feature type="transmembrane region" description="Helical" evidence="8">
    <location>
        <begin position="426"/>
        <end position="453"/>
    </location>
</feature>
<evidence type="ECO:0000313" key="14">
    <source>
        <dbReference type="Proteomes" id="UP000008536"/>
    </source>
</evidence>
<feature type="transmembrane region" description="Helical" evidence="8">
    <location>
        <begin position="660"/>
        <end position="677"/>
    </location>
</feature>
<dbReference type="Pfam" id="PF02714">
    <property type="entry name" value="RSN1_7TM"/>
    <property type="match status" value="1"/>
</dbReference>
<keyword evidence="3" id="KW-0813">Transport</keyword>
<organism evidence="13 14">
    <name type="scientific">Zygosaccharomyces rouxii (strain ATCC 2623 / CBS 732 / NBRC 1130 / NCYC 568 / NRRL Y-229)</name>
    <dbReference type="NCBI Taxonomy" id="559307"/>
    <lineage>
        <taxon>Eukaryota</taxon>
        <taxon>Fungi</taxon>
        <taxon>Dikarya</taxon>
        <taxon>Ascomycota</taxon>
        <taxon>Saccharomycotina</taxon>
        <taxon>Saccharomycetes</taxon>
        <taxon>Saccharomycetales</taxon>
        <taxon>Saccharomycetaceae</taxon>
        <taxon>Zygosaccharomyces</taxon>
    </lineage>
</organism>
<feature type="domain" description="CSC1/OSCA1-like cytosolic" evidence="12">
    <location>
        <begin position="184"/>
        <end position="367"/>
    </location>
</feature>
<name>C5DR65_ZYGRC</name>
<feature type="transmembrane region" description="Helical" evidence="8">
    <location>
        <begin position="565"/>
        <end position="585"/>
    </location>
</feature>
<dbReference type="Pfam" id="PF12621">
    <property type="entry name" value="PHM7_ext"/>
    <property type="match status" value="1"/>
</dbReference>
<feature type="compositionally biased region" description="Basic and acidic residues" evidence="7">
    <location>
        <begin position="755"/>
        <end position="774"/>
    </location>
</feature>
<proteinExistence type="inferred from homology"/>
<feature type="transmembrane region" description="Helical" evidence="8">
    <location>
        <begin position="12"/>
        <end position="32"/>
    </location>
</feature>
<dbReference type="AlphaFoldDB" id="C5DR65"/>
<dbReference type="FunCoup" id="C5DR65">
    <property type="interactions" value="163"/>
</dbReference>
<feature type="transmembrane region" description="Helical" evidence="8">
    <location>
        <begin position="140"/>
        <end position="159"/>
    </location>
</feature>
<keyword evidence="5 8" id="KW-1133">Transmembrane helix</keyword>
<feature type="transmembrane region" description="Helical" evidence="8">
    <location>
        <begin position="591"/>
        <end position="612"/>
    </location>
</feature>
<evidence type="ECO:0000256" key="5">
    <source>
        <dbReference type="ARBA" id="ARBA00022989"/>
    </source>
</evidence>
<dbReference type="InterPro" id="IPR027815">
    <property type="entry name" value="CSC1/OSCA1-like_cyt"/>
</dbReference>
<dbReference type="InterPro" id="IPR045122">
    <property type="entry name" value="Csc1-like"/>
</dbReference>
<feature type="transmembrane region" description="Helical" evidence="8">
    <location>
        <begin position="90"/>
        <end position="112"/>
    </location>
</feature>
<feature type="transmembrane region" description="Helical" evidence="8">
    <location>
        <begin position="384"/>
        <end position="406"/>
    </location>
</feature>
<feature type="compositionally biased region" description="Basic and acidic residues" evidence="7">
    <location>
        <begin position="925"/>
        <end position="936"/>
    </location>
</feature>
<protein>
    <submittedName>
        <fullName evidence="13">ZYRO0B05918p</fullName>
    </submittedName>
</protein>
<dbReference type="InterPro" id="IPR032880">
    <property type="entry name" value="CSC1/OSCA1-like_N"/>
</dbReference>
<dbReference type="InterPro" id="IPR003864">
    <property type="entry name" value="CSC1/OSCA1-like_7TM"/>
</dbReference>
<feature type="region of interest" description="Disordered" evidence="7">
    <location>
        <begin position="925"/>
        <end position="948"/>
    </location>
</feature>
<keyword evidence="6 8" id="KW-0472">Membrane</keyword>
<dbReference type="Pfam" id="PF13967">
    <property type="entry name" value="RSN1_TM"/>
    <property type="match status" value="1"/>
</dbReference>
<feature type="transmembrane region" description="Helical" evidence="8">
    <location>
        <begin position="632"/>
        <end position="654"/>
    </location>
</feature>
<reference evidence="13 14" key="1">
    <citation type="journal article" date="2009" name="Genome Res.">
        <title>Comparative genomics of protoploid Saccharomycetaceae.</title>
        <authorList>
            <consortium name="The Genolevures Consortium"/>
            <person name="Souciet J.-L."/>
            <person name="Dujon B."/>
            <person name="Gaillardin C."/>
            <person name="Johnston M."/>
            <person name="Baret P.V."/>
            <person name="Cliften P."/>
            <person name="Sherman D.J."/>
            <person name="Weissenbach J."/>
            <person name="Westhof E."/>
            <person name="Wincker P."/>
            <person name="Jubin C."/>
            <person name="Poulain J."/>
            <person name="Barbe V."/>
            <person name="Segurens B."/>
            <person name="Artiguenave F."/>
            <person name="Anthouard V."/>
            <person name="Vacherie B."/>
            <person name="Val M.-E."/>
            <person name="Fulton R.S."/>
            <person name="Minx P."/>
            <person name="Wilson R."/>
            <person name="Durrens P."/>
            <person name="Jean G."/>
            <person name="Marck C."/>
            <person name="Martin T."/>
            <person name="Nikolski M."/>
            <person name="Rolland T."/>
            <person name="Seret M.-L."/>
            <person name="Casaregola S."/>
            <person name="Despons L."/>
            <person name="Fairhead C."/>
            <person name="Fischer G."/>
            <person name="Lafontaine I."/>
            <person name="Leh V."/>
            <person name="Lemaire M."/>
            <person name="de Montigny J."/>
            <person name="Neuveglise C."/>
            <person name="Thierry A."/>
            <person name="Blanc-Lenfle I."/>
            <person name="Bleykasten C."/>
            <person name="Diffels J."/>
            <person name="Fritsch E."/>
            <person name="Frangeul L."/>
            <person name="Goeffon A."/>
            <person name="Jauniaux N."/>
            <person name="Kachouri-Lafond R."/>
            <person name="Payen C."/>
            <person name="Potier S."/>
            <person name="Pribylova L."/>
            <person name="Ozanne C."/>
            <person name="Richard G.-F."/>
            <person name="Sacerdot C."/>
            <person name="Straub M.-L."/>
            <person name="Talla E."/>
        </authorList>
    </citation>
    <scope>NUCLEOTIDE SEQUENCE [LARGE SCALE GENOMIC DNA]</scope>
    <source>
        <strain evidence="13 14">ATCC 2623 / CBS 732 / BCRC 21506 / NBRC 1130 / NCYC 568 / NRRL Y-229</strain>
    </source>
</reference>
<evidence type="ECO:0000256" key="7">
    <source>
        <dbReference type="SAM" id="MobiDB-lite"/>
    </source>
</evidence>
<feature type="domain" description="10TM putative phosphate transporter extracellular tail" evidence="10">
    <location>
        <begin position="853"/>
        <end position="945"/>
    </location>
</feature>
<dbReference type="HOGENOM" id="CLU_002458_2_1_1"/>
<feature type="domain" description="CSC1/OSCA1-like N-terminal transmembrane" evidence="11">
    <location>
        <begin position="10"/>
        <end position="161"/>
    </location>
</feature>
<feature type="domain" description="CSC1/OSCA1-like 7TM region" evidence="9">
    <location>
        <begin position="379"/>
        <end position="651"/>
    </location>
</feature>
<dbReference type="InParanoid" id="C5DR65"/>
<feature type="transmembrane region" description="Helical" evidence="8">
    <location>
        <begin position="519"/>
        <end position="544"/>
    </location>
</feature>
<dbReference type="PANTHER" id="PTHR13018:SF139">
    <property type="entry name" value="PHOSPHATE METABOLISM PROTEIN 7"/>
    <property type="match status" value="1"/>
</dbReference>
<keyword evidence="4 8" id="KW-0812">Transmembrane</keyword>
<dbReference type="InterPro" id="IPR022257">
    <property type="entry name" value="PHM7_ext"/>
</dbReference>
<feature type="compositionally biased region" description="Basic and acidic residues" evidence="7">
    <location>
        <begin position="721"/>
        <end position="730"/>
    </location>
</feature>
<dbReference type="Pfam" id="PF14703">
    <property type="entry name" value="PHM7_cyt"/>
    <property type="match status" value="1"/>
</dbReference>
<evidence type="ECO:0000259" key="9">
    <source>
        <dbReference type="Pfam" id="PF02714"/>
    </source>
</evidence>
<comment type="subcellular location">
    <subcellularLocation>
        <location evidence="1">Membrane</location>
        <topology evidence="1">Multi-pass membrane protein</topology>
    </subcellularLocation>
</comment>
<feature type="region of interest" description="Disordered" evidence="7">
    <location>
        <begin position="721"/>
        <end position="784"/>
    </location>
</feature>
<accession>C5DR65</accession>
<dbReference type="GO" id="GO:0005227">
    <property type="term" value="F:calcium-activated cation channel activity"/>
    <property type="evidence" value="ECO:0007669"/>
    <property type="project" value="InterPro"/>
</dbReference>
<keyword evidence="14" id="KW-1185">Reference proteome</keyword>
<comment type="similarity">
    <text evidence="2">Belongs to the CSC1 (TC 1.A.17) family.</text>
</comment>
<gene>
    <name evidence="13" type="ordered locus">ZYRO0B05918g</name>
</gene>
<evidence type="ECO:0000259" key="10">
    <source>
        <dbReference type="Pfam" id="PF12621"/>
    </source>
</evidence>
<dbReference type="GO" id="GO:0005886">
    <property type="term" value="C:plasma membrane"/>
    <property type="evidence" value="ECO:0007669"/>
    <property type="project" value="TreeGrafter"/>
</dbReference>